<accession>A0A381X857</accession>
<proteinExistence type="predicted"/>
<feature type="transmembrane region" description="Helical" evidence="1">
    <location>
        <begin position="37"/>
        <end position="56"/>
    </location>
</feature>
<dbReference type="Gene3D" id="1.20.1250.20">
    <property type="entry name" value="MFS general substrate transporter like domains"/>
    <property type="match status" value="1"/>
</dbReference>
<dbReference type="AlphaFoldDB" id="A0A381X857"/>
<dbReference type="InterPro" id="IPR036259">
    <property type="entry name" value="MFS_trans_sf"/>
</dbReference>
<feature type="transmembrane region" description="Helical" evidence="1">
    <location>
        <begin position="12"/>
        <end position="31"/>
    </location>
</feature>
<evidence type="ECO:0008006" key="3">
    <source>
        <dbReference type="Google" id="ProtNLM"/>
    </source>
</evidence>
<feature type="transmembrane region" description="Helical" evidence="1">
    <location>
        <begin position="259"/>
        <end position="276"/>
    </location>
</feature>
<feature type="transmembrane region" description="Helical" evidence="1">
    <location>
        <begin position="77"/>
        <end position="97"/>
    </location>
</feature>
<dbReference type="GO" id="GO:0008643">
    <property type="term" value="P:carbohydrate transport"/>
    <property type="evidence" value="ECO:0007669"/>
    <property type="project" value="InterPro"/>
</dbReference>
<feature type="transmembrane region" description="Helical" evidence="1">
    <location>
        <begin position="226"/>
        <end position="247"/>
    </location>
</feature>
<dbReference type="GO" id="GO:0015293">
    <property type="term" value="F:symporter activity"/>
    <property type="evidence" value="ECO:0007669"/>
    <property type="project" value="InterPro"/>
</dbReference>
<reference evidence="2" key="1">
    <citation type="submission" date="2018-05" db="EMBL/GenBank/DDBJ databases">
        <authorList>
            <person name="Lanie J.A."/>
            <person name="Ng W.-L."/>
            <person name="Kazmierczak K.M."/>
            <person name="Andrzejewski T.M."/>
            <person name="Davidsen T.M."/>
            <person name="Wayne K.J."/>
            <person name="Tettelin H."/>
            <person name="Glass J.I."/>
            <person name="Rusch D."/>
            <person name="Podicherti R."/>
            <person name="Tsui H.-C.T."/>
            <person name="Winkler M.E."/>
        </authorList>
    </citation>
    <scope>NUCLEOTIDE SEQUENCE</scope>
</reference>
<feature type="transmembrane region" description="Helical" evidence="1">
    <location>
        <begin position="406"/>
        <end position="428"/>
    </location>
</feature>
<protein>
    <recommendedName>
        <fullName evidence="3">Major facilitator superfamily (MFS) profile domain-containing protein</fullName>
    </recommendedName>
</protein>
<organism evidence="2">
    <name type="scientific">marine metagenome</name>
    <dbReference type="NCBI Taxonomy" id="408172"/>
    <lineage>
        <taxon>unclassified sequences</taxon>
        <taxon>metagenomes</taxon>
        <taxon>ecological metagenomes</taxon>
    </lineage>
</organism>
<evidence type="ECO:0000313" key="2">
    <source>
        <dbReference type="EMBL" id="SVA60956.1"/>
    </source>
</evidence>
<keyword evidence="1" id="KW-0812">Transmembrane</keyword>
<keyword evidence="1" id="KW-0472">Membrane</keyword>
<feature type="transmembrane region" description="Helical" evidence="1">
    <location>
        <begin position="103"/>
        <end position="126"/>
    </location>
</feature>
<feature type="transmembrane region" description="Helical" evidence="1">
    <location>
        <begin position="364"/>
        <end position="386"/>
    </location>
</feature>
<dbReference type="EMBL" id="UINC01014259">
    <property type="protein sequence ID" value="SVA60956.1"/>
    <property type="molecule type" value="Genomic_DNA"/>
</dbReference>
<dbReference type="SUPFAM" id="SSF103473">
    <property type="entry name" value="MFS general substrate transporter"/>
    <property type="match status" value="1"/>
</dbReference>
<dbReference type="GO" id="GO:0005886">
    <property type="term" value="C:plasma membrane"/>
    <property type="evidence" value="ECO:0007669"/>
    <property type="project" value="TreeGrafter"/>
</dbReference>
<feature type="transmembrane region" description="Helical" evidence="1">
    <location>
        <begin position="146"/>
        <end position="165"/>
    </location>
</feature>
<dbReference type="PANTHER" id="PTHR11328:SF24">
    <property type="entry name" value="MAJOR FACILITATOR SUPERFAMILY (MFS) PROFILE DOMAIN-CONTAINING PROTEIN"/>
    <property type="match status" value="1"/>
</dbReference>
<evidence type="ECO:0000256" key="1">
    <source>
        <dbReference type="SAM" id="Phobius"/>
    </source>
</evidence>
<keyword evidence="1" id="KW-1133">Transmembrane helix</keyword>
<dbReference type="InterPro" id="IPR039672">
    <property type="entry name" value="MFS_2"/>
</dbReference>
<sequence>MTFFQRLSYAALNFPTAAAGMPIFIFILPYYAGDLGLGLSLVGIIFFLGRITDIFTDPIMGVLIDKFPSKWGKHKHWIFLSAPVLMLATYLIFSPPISSASTYYFFIALFLLYSGFTLSSITQLSWSSFLVPDYDDRTRLLTLRELMALIGMLCVIAIPAIVELFNTSLEAKVLAIGIFVFFSIPIMTVNALKHVPDSQKVNHQSITENPFRIFFSLFKNLMLNKIIFAAFLIAFCMGLNGALYLIWMEVVIELPEYSSRLMLAYYLVSILGLWAWRQLSIKTNKHYAAAAACVYAVVILVIGFIGYGFIRELDDFTKLISVGLFIILYGFSFAGPFPLINAIIADISDKLSLDYDKNISGTVFSYLTAIIKLGFALAAMVPYLALELLWGFDISLGIANTESSKMAIFYIWIFVPILSYGIAAFMLFTHSLGRNEHKQIKESLRQ</sequence>
<gene>
    <name evidence="2" type="ORF">METZ01_LOCUS113810</name>
</gene>
<dbReference type="Pfam" id="PF13347">
    <property type="entry name" value="MFS_2"/>
    <property type="match status" value="1"/>
</dbReference>
<name>A0A381X857_9ZZZZ</name>
<feature type="transmembrane region" description="Helical" evidence="1">
    <location>
        <begin position="322"/>
        <end position="344"/>
    </location>
</feature>
<feature type="transmembrane region" description="Helical" evidence="1">
    <location>
        <begin position="288"/>
        <end position="310"/>
    </location>
</feature>
<dbReference type="PANTHER" id="PTHR11328">
    <property type="entry name" value="MAJOR FACILITATOR SUPERFAMILY DOMAIN-CONTAINING PROTEIN"/>
    <property type="match status" value="1"/>
</dbReference>
<feature type="transmembrane region" description="Helical" evidence="1">
    <location>
        <begin position="171"/>
        <end position="192"/>
    </location>
</feature>